<feature type="transmembrane region" description="Helical" evidence="1">
    <location>
        <begin position="29"/>
        <end position="49"/>
    </location>
</feature>
<dbReference type="EMBL" id="LT607754">
    <property type="protein sequence ID" value="SCG40049.1"/>
    <property type="molecule type" value="Genomic_DNA"/>
</dbReference>
<gene>
    <name evidence="2" type="ORF">GA0070613_0716</name>
</gene>
<sequence length="228" mass="25114">MMSGPVRPRVEVRLRRVPLPSWVKTPRTWIMAVTAGSLAVAFVVSAAWWRRSSGPSRFEPAVQVMGLLAGITGIVAERWAANRERRAEALQAIGDELQANRKILTSPPFAMGTNPPARRQVYPRMNLSAVNAALSSAVLSPGRDETFASLLHEWRNEAEIFNHQLSLAEILAFTNGSDDVLRHLYQGLHSADGPLERMQDQLKVLLATSPLATASLRPHNAREAGRAR</sequence>
<evidence type="ECO:0000256" key="1">
    <source>
        <dbReference type="SAM" id="Phobius"/>
    </source>
</evidence>
<dbReference type="AlphaFoldDB" id="A0A1C5H1V1"/>
<keyword evidence="1" id="KW-1133">Transmembrane helix</keyword>
<evidence type="ECO:0000313" key="2">
    <source>
        <dbReference type="EMBL" id="SCG40049.1"/>
    </source>
</evidence>
<name>A0A1C5H1V1_9ACTN</name>
<keyword evidence="3" id="KW-1185">Reference proteome</keyword>
<proteinExistence type="predicted"/>
<keyword evidence="1" id="KW-0472">Membrane</keyword>
<protein>
    <submittedName>
        <fullName evidence="2">Uncharacterized protein</fullName>
    </submittedName>
</protein>
<keyword evidence="1" id="KW-0812">Transmembrane</keyword>
<dbReference type="Proteomes" id="UP000198221">
    <property type="component" value="Chromosome I"/>
</dbReference>
<reference evidence="3" key="1">
    <citation type="submission" date="2016-06" db="EMBL/GenBank/DDBJ databases">
        <authorList>
            <person name="Varghese N."/>
            <person name="Submissions Spin"/>
        </authorList>
    </citation>
    <scope>NUCLEOTIDE SEQUENCE [LARGE SCALE GENOMIC DNA]</scope>
    <source>
        <strain evidence="3">DSM 43819</strain>
    </source>
</reference>
<accession>A0A1C5H1V1</accession>
<evidence type="ECO:0000313" key="3">
    <source>
        <dbReference type="Proteomes" id="UP000198221"/>
    </source>
</evidence>
<organism evidence="2 3">
    <name type="scientific">Micromonospora inositola</name>
    <dbReference type="NCBI Taxonomy" id="47865"/>
    <lineage>
        <taxon>Bacteria</taxon>
        <taxon>Bacillati</taxon>
        <taxon>Actinomycetota</taxon>
        <taxon>Actinomycetes</taxon>
        <taxon>Micromonosporales</taxon>
        <taxon>Micromonosporaceae</taxon>
        <taxon>Micromonospora</taxon>
    </lineage>
</organism>